<dbReference type="Proteomes" id="UP001264980">
    <property type="component" value="Unassembled WGS sequence"/>
</dbReference>
<protein>
    <submittedName>
        <fullName evidence="1">Uncharacterized protein</fullName>
    </submittedName>
</protein>
<keyword evidence="2" id="KW-1185">Reference proteome</keyword>
<evidence type="ECO:0000313" key="2">
    <source>
        <dbReference type="Proteomes" id="UP001264980"/>
    </source>
</evidence>
<evidence type="ECO:0000313" key="1">
    <source>
        <dbReference type="EMBL" id="MDR6807238.1"/>
    </source>
</evidence>
<organism evidence="1 2">
    <name type="scientific">Dyadobacter fermentans</name>
    <dbReference type="NCBI Taxonomy" id="94254"/>
    <lineage>
        <taxon>Bacteria</taxon>
        <taxon>Pseudomonadati</taxon>
        <taxon>Bacteroidota</taxon>
        <taxon>Cytophagia</taxon>
        <taxon>Cytophagales</taxon>
        <taxon>Spirosomataceae</taxon>
        <taxon>Dyadobacter</taxon>
    </lineage>
</organism>
<gene>
    <name evidence="1" type="ORF">J2W84_004289</name>
</gene>
<name>A0ABU1R1F8_9BACT</name>
<proteinExistence type="predicted"/>
<reference evidence="1 2" key="1">
    <citation type="submission" date="2023-07" db="EMBL/GenBank/DDBJ databases">
        <title>Sorghum-associated microbial communities from plants grown in Nebraska, USA.</title>
        <authorList>
            <person name="Schachtman D."/>
        </authorList>
    </citation>
    <scope>NUCLEOTIDE SEQUENCE [LARGE SCALE GENOMIC DNA]</scope>
    <source>
        <strain evidence="1 2">BE57</strain>
    </source>
</reference>
<dbReference type="EMBL" id="JAVDTI010000004">
    <property type="protein sequence ID" value="MDR6807238.1"/>
    <property type="molecule type" value="Genomic_DNA"/>
</dbReference>
<comment type="caution">
    <text evidence="1">The sequence shown here is derived from an EMBL/GenBank/DDBJ whole genome shotgun (WGS) entry which is preliminary data.</text>
</comment>
<accession>A0ABU1R1F8</accession>
<sequence length="95" mass="11044">MVNIVENYIALKKNMAALINKSGYKNAYLAEQIGIPAPTFSVKKQRGNWSETEMLQILSIIENEKLNDYFMLELMRSEKDEPRFPVSDLKKEMGW</sequence>
<dbReference type="RefSeq" id="WP_309987404.1">
    <property type="nucleotide sequence ID" value="NZ_JAVDTI010000004.1"/>
</dbReference>